<feature type="non-terminal residue" evidence="1">
    <location>
        <position position="1"/>
    </location>
</feature>
<name>A0A392Q178_9FABA</name>
<dbReference type="Proteomes" id="UP000265520">
    <property type="component" value="Unassembled WGS sequence"/>
</dbReference>
<proteinExistence type="predicted"/>
<comment type="caution">
    <text evidence="1">The sequence shown here is derived from an EMBL/GenBank/DDBJ whole genome shotgun (WGS) entry which is preliminary data.</text>
</comment>
<evidence type="ECO:0000313" key="1">
    <source>
        <dbReference type="EMBL" id="MCI18163.1"/>
    </source>
</evidence>
<evidence type="ECO:0000313" key="2">
    <source>
        <dbReference type="Proteomes" id="UP000265520"/>
    </source>
</evidence>
<reference evidence="1 2" key="1">
    <citation type="journal article" date="2018" name="Front. Plant Sci.">
        <title>Red Clover (Trifolium pratense) and Zigzag Clover (T. medium) - A Picture of Genomic Similarities and Differences.</title>
        <authorList>
            <person name="Dluhosova J."/>
            <person name="Istvanek J."/>
            <person name="Nedelnik J."/>
            <person name="Repkova J."/>
        </authorList>
    </citation>
    <scope>NUCLEOTIDE SEQUENCE [LARGE SCALE GENOMIC DNA]</scope>
    <source>
        <strain evidence="2">cv. 10/8</strain>
        <tissue evidence="1">Leaf</tissue>
    </source>
</reference>
<keyword evidence="2" id="KW-1185">Reference proteome</keyword>
<dbReference type="AlphaFoldDB" id="A0A392Q178"/>
<protein>
    <recommendedName>
        <fullName evidence="3">Protein NYNRIN-like</fullName>
    </recommendedName>
</protein>
<dbReference type="EMBL" id="LXQA010108850">
    <property type="protein sequence ID" value="MCI18163.1"/>
    <property type="molecule type" value="Genomic_DNA"/>
</dbReference>
<accession>A0A392Q178</accession>
<sequence>QLTKPIWGSLRFSWCMELEHKAFWAVKFLNLDTSFAGQKRLSKLNELEEWREFAYENAMLFKARTKRYHDAKLVPKEFREGQQVLLFNSRLRLFPGKLRSHWSGPFVIKKIFPHGAVEVFKPGEEANNFKVNGQRLKIYKGGELVRHKVALLFYDP</sequence>
<evidence type="ECO:0008006" key="3">
    <source>
        <dbReference type="Google" id="ProtNLM"/>
    </source>
</evidence>
<organism evidence="1 2">
    <name type="scientific">Trifolium medium</name>
    <dbReference type="NCBI Taxonomy" id="97028"/>
    <lineage>
        <taxon>Eukaryota</taxon>
        <taxon>Viridiplantae</taxon>
        <taxon>Streptophyta</taxon>
        <taxon>Embryophyta</taxon>
        <taxon>Tracheophyta</taxon>
        <taxon>Spermatophyta</taxon>
        <taxon>Magnoliopsida</taxon>
        <taxon>eudicotyledons</taxon>
        <taxon>Gunneridae</taxon>
        <taxon>Pentapetalae</taxon>
        <taxon>rosids</taxon>
        <taxon>fabids</taxon>
        <taxon>Fabales</taxon>
        <taxon>Fabaceae</taxon>
        <taxon>Papilionoideae</taxon>
        <taxon>50 kb inversion clade</taxon>
        <taxon>NPAAA clade</taxon>
        <taxon>Hologalegina</taxon>
        <taxon>IRL clade</taxon>
        <taxon>Trifolieae</taxon>
        <taxon>Trifolium</taxon>
    </lineage>
</organism>